<evidence type="ECO:0000256" key="11">
    <source>
        <dbReference type="ARBA" id="ARBA00033428"/>
    </source>
</evidence>
<comment type="caution">
    <text evidence="16">The sequence shown here is derived from an EMBL/GenBank/DDBJ whole genome shotgun (WGS) entry which is preliminary data.</text>
</comment>
<dbReference type="UniPathway" id="UPA00070">
    <property type="reaction ID" value="UER00120"/>
</dbReference>
<dbReference type="InterPro" id="IPR001754">
    <property type="entry name" value="OMPdeCOase_dom"/>
</dbReference>
<dbReference type="SMART" id="SM00066">
    <property type="entry name" value="GAL4"/>
    <property type="match status" value="1"/>
</dbReference>
<sequence>MRTRCSGPVSCGGECDWQPADNRRFARRQLVALTIWWQPLSGPGGIRQRLDLIRAAPLRACDGCLLLHWPGCSCPLAAFAPHGTTAPTLQGPTGHGASARSSSEFSLPSTPLRRVAASSMSRFFLKLWLILRPSHFASCRIQRLIRRRTILVAAADAVNSRRRLAAPPPSGPRPLPSSPPLGLFPLPLQPYNRPTLVHRCHAAPLIPPVRDLSTFPWTAKTGLDAKHLATNSDRKLDPAGILHIDPRVQSGLGGKLRIERLLSSTTLCHALNGLELRAKPSDSVWISVYPNAPASFRLRHFAECASGALRTRHATLVHPHTVSASSGRDCPAANMAPHPTLKATYARRAETATHPLTSYLFKLMDLKASNLCLSADVNTARELLYFADKIGPSIVVLKTHYDMVSGWDFNPQTGTGAKLASLARRHGFLIFEDRKFGDIGNTVEMQYIGGSARVIEWAHIVNVNMVPGKASVTSLANAATRWFERYPYEVRTSVTVGTPTADQFEDGDSISSEEGKDESKPYSTRRGDDGRKGSIVSVTTVTQQYEPANSPRLTKNMAGGDEVLFPGIDEAPMTRGLLILAQMSSQGNFMNNEYTQACVEAAREHKDFVMGFVSQESLNTKPDDQFIHMTPGCQLPPEDEDQSGTVGGDGKGQQYNTPHKIVAVCGADIAIVGRGIIKAGDPEEEAERYRSASWKAYTERIPRPTAVFRSARRAPGVARSAADISAGSPPRMDDNAAPAPGPAPGPAPAERGPPRKRRRVVISCIPCHRRKQKCDRELPCANCRARNRETTCSYDPGAPTARDYELYKPASPVSHGDQPSLKSEPLSSMAATWGYGQTGASTIGCLKKIETADADPADSPSGMPTRESSHQSFALREKYKGLIRQLPPRVYMDKLITVFFDEFNWQYDVVEADVFFKQLEEWNNLPFSVLSTEGPLGLSSNLRAFPAVVFQIIATALLHVSDGQPSEFDGLKYSASMTFEDLGSEYSESGAAIVSLFGKRDLSITTVQAEFLRASFLKFTAKVTETWHMISAAIRDAQELGMHRDSLDPKPKDDSLESVLENQWLIQRRRKTYMTLAMWDINMCLILGRPGTVDWRHAFPSIPVDALVPSDRSKSAVVQRHDDKDPPTPMTRALWLHALTLPLREIQELEQDGPYPKDFSKVDRAHQHIMELDDRKPAAFRLDNPDTRWDNMAETRWIKSTRLYFAQLHEFSLMALHRPYIFHRKESRMEALRASLEMLELQRLFFEGLPPEAWRNFLLFFGSFDAIVLIACIYILFPDEHPELRDMCTHRVCWAIERFAAMQDRNPMAKAAQGVLRAILGKFTRAVSSQGRASSAADSSSETPASTRAGASLTPASPLGRTPGGCVPCDAAEASTAQAPRYAAAFPPPAAWSLPPAGSVAAIAPLFPTSDLFYHDLTAIQGDSVMPLAGSVPLQAAGEEAAALDFVPPPWQFGGGFGEDTVWQALNQFQPRDGHAPA</sequence>
<feature type="binding site" evidence="13">
    <location>
        <position position="674"/>
    </location>
    <ligand>
        <name>substrate</name>
    </ligand>
</feature>
<name>A0A2S4KL69_9HYPO</name>
<feature type="region of interest" description="Disordered" evidence="14">
    <location>
        <begin position="1331"/>
        <end position="1359"/>
    </location>
</feature>
<feature type="region of interest" description="Disordered" evidence="14">
    <location>
        <begin position="712"/>
        <end position="756"/>
    </location>
</feature>
<dbReference type="GO" id="GO:0000981">
    <property type="term" value="F:DNA-binding transcription factor activity, RNA polymerase II-specific"/>
    <property type="evidence" value="ECO:0007669"/>
    <property type="project" value="InterPro"/>
</dbReference>
<dbReference type="SMART" id="SM00906">
    <property type="entry name" value="Fungal_trans"/>
    <property type="match status" value="1"/>
</dbReference>
<dbReference type="SMART" id="SM00934">
    <property type="entry name" value="OMPdecase"/>
    <property type="match status" value="1"/>
</dbReference>
<dbReference type="InterPro" id="IPR018089">
    <property type="entry name" value="OMPdecase_AS"/>
</dbReference>
<dbReference type="Pfam" id="PF00172">
    <property type="entry name" value="Zn_clus"/>
    <property type="match status" value="1"/>
</dbReference>
<evidence type="ECO:0000256" key="8">
    <source>
        <dbReference type="ARBA" id="ARBA00023239"/>
    </source>
</evidence>
<dbReference type="InterPro" id="IPR007219">
    <property type="entry name" value="XnlR_reg_dom"/>
</dbReference>
<dbReference type="GO" id="GO:0008270">
    <property type="term" value="F:zinc ion binding"/>
    <property type="evidence" value="ECO:0007669"/>
    <property type="project" value="InterPro"/>
</dbReference>
<dbReference type="PROSITE" id="PS00463">
    <property type="entry name" value="ZN2_CY6_FUNGAL_1"/>
    <property type="match status" value="1"/>
</dbReference>
<dbReference type="GO" id="GO:0044205">
    <property type="term" value="P:'de novo' UMP biosynthetic process"/>
    <property type="evidence" value="ECO:0007669"/>
    <property type="project" value="UniProtKB-UniPathway"/>
</dbReference>
<dbReference type="PROSITE" id="PS00156">
    <property type="entry name" value="OMPDECASE"/>
    <property type="match status" value="1"/>
</dbReference>
<dbReference type="InterPro" id="IPR013785">
    <property type="entry name" value="Aldolase_TIM"/>
</dbReference>
<evidence type="ECO:0000256" key="14">
    <source>
        <dbReference type="SAM" id="MobiDB-lite"/>
    </source>
</evidence>
<evidence type="ECO:0000256" key="1">
    <source>
        <dbReference type="ARBA" id="ARBA00004861"/>
    </source>
</evidence>
<evidence type="ECO:0000259" key="15">
    <source>
        <dbReference type="PROSITE" id="PS50048"/>
    </source>
</evidence>
<dbReference type="STRING" id="94208.A0A2S4KL69"/>
<keyword evidence="7" id="KW-0665">Pyrimidine biosynthesis</keyword>
<reference evidence="16 17" key="1">
    <citation type="submission" date="2018-01" db="EMBL/GenBank/DDBJ databases">
        <title>Harnessing the power of phylogenomics to disentangle the directionality and signatures of interkingdom host jumping in the parasitic fungal genus Tolypocladium.</title>
        <authorList>
            <person name="Quandt C.A."/>
            <person name="Patterson W."/>
            <person name="Spatafora J.W."/>
        </authorList>
    </citation>
    <scope>NUCLEOTIDE SEQUENCE [LARGE SCALE GENOMIC DNA]</scope>
    <source>
        <strain evidence="16 17">NRBC 100945</strain>
    </source>
</reference>
<evidence type="ECO:0000313" key="16">
    <source>
        <dbReference type="EMBL" id="POR30923.1"/>
    </source>
</evidence>
<feature type="active site" description="For OMPdecase activity" evidence="12">
    <location>
        <position position="438"/>
    </location>
</feature>
<keyword evidence="9" id="KW-0539">Nucleus</keyword>
<dbReference type="EMBL" id="PKSG01001130">
    <property type="protein sequence ID" value="POR30923.1"/>
    <property type="molecule type" value="Genomic_DNA"/>
</dbReference>
<evidence type="ECO:0000256" key="10">
    <source>
        <dbReference type="ARBA" id="ARBA00031744"/>
    </source>
</evidence>
<dbReference type="SUPFAM" id="SSF57701">
    <property type="entry name" value="Zn2/Cys6 DNA-binding domain"/>
    <property type="match status" value="1"/>
</dbReference>
<organism evidence="16 17">
    <name type="scientific">Tolypocladium paradoxum</name>
    <dbReference type="NCBI Taxonomy" id="94208"/>
    <lineage>
        <taxon>Eukaryota</taxon>
        <taxon>Fungi</taxon>
        <taxon>Dikarya</taxon>
        <taxon>Ascomycota</taxon>
        <taxon>Pezizomycotina</taxon>
        <taxon>Sordariomycetes</taxon>
        <taxon>Hypocreomycetidae</taxon>
        <taxon>Hypocreales</taxon>
        <taxon>Ophiocordycipitaceae</taxon>
        <taxon>Tolypocladium</taxon>
    </lineage>
</organism>
<dbReference type="Pfam" id="PF04082">
    <property type="entry name" value="Fungal_trans"/>
    <property type="match status" value="1"/>
</dbReference>
<dbReference type="CDD" id="cd04725">
    <property type="entry name" value="OMP_decarboxylase_like"/>
    <property type="match status" value="1"/>
</dbReference>
<dbReference type="InterPro" id="IPR036864">
    <property type="entry name" value="Zn2-C6_fun-type_DNA-bd_sf"/>
</dbReference>
<evidence type="ECO:0000256" key="3">
    <source>
        <dbReference type="ARBA" id="ARBA00012321"/>
    </source>
</evidence>
<dbReference type="Gene3D" id="3.20.20.70">
    <property type="entry name" value="Aldolase class I"/>
    <property type="match status" value="1"/>
</dbReference>
<dbReference type="InterPro" id="IPR011060">
    <property type="entry name" value="RibuloseP-bd_barrel"/>
</dbReference>
<proteinExistence type="inferred from homology"/>
<dbReference type="EC" id="4.1.1.23" evidence="3"/>
<dbReference type="PANTHER" id="PTHR32119">
    <property type="entry name" value="OROTIDINE 5'-PHOSPHATE DECARBOXYLASE"/>
    <property type="match status" value="1"/>
</dbReference>
<evidence type="ECO:0000256" key="2">
    <source>
        <dbReference type="ARBA" id="ARBA00011018"/>
    </source>
</evidence>
<dbReference type="GO" id="GO:0004590">
    <property type="term" value="F:orotidine-5'-phosphate decarboxylase activity"/>
    <property type="evidence" value="ECO:0007669"/>
    <property type="project" value="UniProtKB-EC"/>
</dbReference>
<feature type="domain" description="Zn(2)-C6 fungal-type" evidence="15">
    <location>
        <begin position="763"/>
        <end position="794"/>
    </location>
</feature>
<dbReference type="GO" id="GO:0003677">
    <property type="term" value="F:DNA binding"/>
    <property type="evidence" value="ECO:0007669"/>
    <property type="project" value="InterPro"/>
</dbReference>
<dbReference type="OrthoDB" id="10263753at2759"/>
<evidence type="ECO:0000256" key="6">
    <source>
        <dbReference type="ARBA" id="ARBA00022793"/>
    </source>
</evidence>
<feature type="compositionally biased region" description="Basic and acidic residues" evidence="14">
    <location>
        <begin position="513"/>
        <end position="532"/>
    </location>
</feature>
<dbReference type="PROSITE" id="PS50048">
    <property type="entry name" value="ZN2_CY6_FUNGAL_2"/>
    <property type="match status" value="1"/>
</dbReference>
<feature type="active site" description="For OMPdecase activity" evidence="12">
    <location>
        <position position="435"/>
    </location>
</feature>
<feature type="binding site" evidence="13">
    <location>
        <position position="376"/>
    </location>
    <ligand>
        <name>substrate</name>
    </ligand>
</feature>
<evidence type="ECO:0000256" key="4">
    <source>
        <dbReference type="ARBA" id="ARBA00021923"/>
    </source>
</evidence>
<protein>
    <recommendedName>
        <fullName evidence="4">Orotidine 5'-phosphate decarboxylase</fullName>
        <ecNumber evidence="3">4.1.1.23</ecNumber>
    </recommendedName>
    <alternativeName>
        <fullName evidence="11">OMP decarboxylase</fullName>
    </alternativeName>
    <alternativeName>
        <fullName evidence="10">Uridine 5'-monophosphate synthase</fullName>
    </alternativeName>
</protein>
<dbReference type="PANTHER" id="PTHR32119:SF2">
    <property type="entry name" value="OROTIDINE 5'-PHOSPHATE DECARBOXYLASE"/>
    <property type="match status" value="1"/>
</dbReference>
<feature type="binding site" evidence="13">
    <location>
        <position position="584"/>
    </location>
    <ligand>
        <name>substrate</name>
    </ligand>
</feature>
<dbReference type="Pfam" id="PF00215">
    <property type="entry name" value="OMPdecase"/>
    <property type="match status" value="2"/>
</dbReference>
<dbReference type="GO" id="GO:0006207">
    <property type="term" value="P:'de novo' pyrimidine nucleobase biosynthetic process"/>
    <property type="evidence" value="ECO:0007669"/>
    <property type="project" value="InterPro"/>
</dbReference>
<dbReference type="InterPro" id="IPR014732">
    <property type="entry name" value="OMPdecase"/>
</dbReference>
<feature type="binding site" evidence="13">
    <location>
        <position position="398"/>
    </location>
    <ligand>
        <name>substrate</name>
    </ligand>
</feature>
<accession>A0A2S4KL69</accession>
<keyword evidence="8" id="KW-0456">Lyase</keyword>
<dbReference type="CDD" id="cd00067">
    <property type="entry name" value="GAL4"/>
    <property type="match status" value="1"/>
</dbReference>
<evidence type="ECO:0000256" key="9">
    <source>
        <dbReference type="ARBA" id="ARBA00023242"/>
    </source>
</evidence>
<keyword evidence="17" id="KW-1185">Reference proteome</keyword>
<dbReference type="Gene3D" id="4.10.240.10">
    <property type="entry name" value="Zn(2)-C6 fungal-type DNA-binding domain"/>
    <property type="match status" value="1"/>
</dbReference>
<evidence type="ECO:0000256" key="7">
    <source>
        <dbReference type="ARBA" id="ARBA00022975"/>
    </source>
</evidence>
<evidence type="ECO:0000313" key="17">
    <source>
        <dbReference type="Proteomes" id="UP000237481"/>
    </source>
</evidence>
<dbReference type="GO" id="GO:0006351">
    <property type="term" value="P:DNA-templated transcription"/>
    <property type="evidence" value="ECO:0007669"/>
    <property type="project" value="InterPro"/>
</dbReference>
<feature type="binding site" evidence="13">
    <location>
        <position position="653"/>
    </location>
    <ligand>
        <name>substrate</name>
    </ligand>
</feature>
<keyword evidence="6" id="KW-0210">Decarboxylase</keyword>
<feature type="binding site" evidence="13">
    <location>
        <position position="673"/>
    </location>
    <ligand>
        <name>substrate</name>
    </ligand>
</feature>
<dbReference type="GO" id="GO:0005829">
    <property type="term" value="C:cytosol"/>
    <property type="evidence" value="ECO:0007669"/>
    <property type="project" value="TreeGrafter"/>
</dbReference>
<feature type="region of interest" description="Disordered" evidence="14">
    <location>
        <begin position="497"/>
        <end position="534"/>
    </location>
</feature>
<keyword evidence="5" id="KW-0479">Metal-binding</keyword>
<comment type="similarity">
    <text evidence="2">Belongs to the OMP decarboxylase family.</text>
</comment>
<evidence type="ECO:0000256" key="12">
    <source>
        <dbReference type="PIRSR" id="PIRSR614732-1"/>
    </source>
</evidence>
<dbReference type="CDD" id="cd12148">
    <property type="entry name" value="fungal_TF_MHR"/>
    <property type="match status" value="1"/>
</dbReference>
<gene>
    <name evidence="16" type="ORF">TPAR_08867</name>
</gene>
<evidence type="ECO:0000256" key="13">
    <source>
        <dbReference type="PIRSR" id="PIRSR614732-2"/>
    </source>
</evidence>
<dbReference type="SUPFAM" id="SSF51366">
    <property type="entry name" value="Ribulose-phoshate binding barrel"/>
    <property type="match status" value="1"/>
</dbReference>
<comment type="pathway">
    <text evidence="1">Pyrimidine metabolism; UMP biosynthesis via de novo pathway; UMP from orotate: step 2/2.</text>
</comment>
<dbReference type="Proteomes" id="UP000237481">
    <property type="component" value="Unassembled WGS sequence"/>
</dbReference>
<dbReference type="InterPro" id="IPR001138">
    <property type="entry name" value="Zn2Cys6_DnaBD"/>
</dbReference>
<feature type="active site" description="For OMPdecase activity" evidence="12">
    <location>
        <position position="433"/>
    </location>
</feature>
<feature type="compositionally biased region" description="Polar residues" evidence="14">
    <location>
        <begin position="1331"/>
        <end position="1346"/>
    </location>
</feature>
<evidence type="ECO:0000256" key="5">
    <source>
        <dbReference type="ARBA" id="ARBA00022723"/>
    </source>
</evidence>